<dbReference type="Proteomes" id="UP000553632">
    <property type="component" value="Unassembled WGS sequence"/>
</dbReference>
<dbReference type="EMBL" id="JABANO010003170">
    <property type="protein sequence ID" value="KAF4757008.1"/>
    <property type="molecule type" value="Genomic_DNA"/>
</dbReference>
<evidence type="ECO:0000313" key="2">
    <source>
        <dbReference type="EMBL" id="KAF4757008.1"/>
    </source>
</evidence>
<comment type="caution">
    <text evidence="2">The sequence shown here is derived from an EMBL/GenBank/DDBJ whole genome shotgun (WGS) entry which is preliminary data.</text>
</comment>
<feature type="non-terminal residue" evidence="2">
    <location>
        <position position="205"/>
    </location>
</feature>
<feature type="compositionally biased region" description="Low complexity" evidence="1">
    <location>
        <begin position="182"/>
        <end position="200"/>
    </location>
</feature>
<feature type="region of interest" description="Disordered" evidence="1">
    <location>
        <begin position="173"/>
        <end position="200"/>
    </location>
</feature>
<name>A0A7J6UIY8_PEROL</name>
<keyword evidence="3" id="KW-1185">Reference proteome</keyword>
<accession>A0A7J6UIY8</accession>
<dbReference type="GO" id="GO:1990904">
    <property type="term" value="C:ribonucleoprotein complex"/>
    <property type="evidence" value="ECO:0007669"/>
    <property type="project" value="UniProtKB-KW"/>
</dbReference>
<gene>
    <name evidence="2" type="primary">LARP4B_2</name>
    <name evidence="2" type="ORF">FOZ63_012034</name>
</gene>
<proteinExistence type="predicted"/>
<sequence length="205" mass="21563">NGNPIHTAVKAEHFMLTLFPDLEKNSEASRSPALSYGSPTFVPSSPGTPYQGYSAFNPYAGVDQYGYYHPSAAKGKGKGRGKGVRGRRRMSSAGAAAGHPTVEQMIDPADLAGDETKYNYDFRKYTKSEIQKICDAMPAEAVYKPEGMVKAEKQVGEGLIRDTPNREWIVEGSPVSGGGGRKSSSASAAASPAVAAATAAPVVTC</sequence>
<reference evidence="2 3" key="1">
    <citation type="submission" date="2020-04" db="EMBL/GenBank/DDBJ databases">
        <title>Perkinsus olseni comparative genomics.</title>
        <authorList>
            <person name="Bogema D.R."/>
        </authorList>
    </citation>
    <scope>NUCLEOTIDE SEQUENCE [LARGE SCALE GENOMIC DNA]</scope>
    <source>
        <strain evidence="2 3">ATCC PRA-207</strain>
    </source>
</reference>
<protein>
    <submittedName>
        <fullName evidence="2">La ribonucleoprotein domain member 4B</fullName>
    </submittedName>
</protein>
<organism evidence="2 3">
    <name type="scientific">Perkinsus olseni</name>
    <name type="common">Perkinsus atlanticus</name>
    <dbReference type="NCBI Taxonomy" id="32597"/>
    <lineage>
        <taxon>Eukaryota</taxon>
        <taxon>Sar</taxon>
        <taxon>Alveolata</taxon>
        <taxon>Perkinsozoa</taxon>
        <taxon>Perkinsea</taxon>
        <taxon>Perkinsida</taxon>
        <taxon>Perkinsidae</taxon>
        <taxon>Perkinsus</taxon>
    </lineage>
</organism>
<keyword evidence="2" id="KW-0687">Ribonucleoprotein</keyword>
<evidence type="ECO:0000313" key="3">
    <source>
        <dbReference type="Proteomes" id="UP000553632"/>
    </source>
</evidence>
<evidence type="ECO:0000256" key="1">
    <source>
        <dbReference type="SAM" id="MobiDB-lite"/>
    </source>
</evidence>
<dbReference type="AlphaFoldDB" id="A0A7J6UIY8"/>